<dbReference type="STRING" id="71139.A0A059A9E9"/>
<accession>A0A059A9E9</accession>
<organism evidence="1">
    <name type="scientific">Eucalyptus grandis</name>
    <name type="common">Flooded gum</name>
    <dbReference type="NCBI Taxonomy" id="71139"/>
    <lineage>
        <taxon>Eukaryota</taxon>
        <taxon>Viridiplantae</taxon>
        <taxon>Streptophyta</taxon>
        <taxon>Embryophyta</taxon>
        <taxon>Tracheophyta</taxon>
        <taxon>Spermatophyta</taxon>
        <taxon>Magnoliopsida</taxon>
        <taxon>eudicotyledons</taxon>
        <taxon>Gunneridae</taxon>
        <taxon>Pentapetalae</taxon>
        <taxon>rosids</taxon>
        <taxon>malvids</taxon>
        <taxon>Myrtales</taxon>
        <taxon>Myrtaceae</taxon>
        <taxon>Myrtoideae</taxon>
        <taxon>Eucalypteae</taxon>
        <taxon>Eucalyptus</taxon>
    </lineage>
</organism>
<protein>
    <submittedName>
        <fullName evidence="1">Uncharacterized protein</fullName>
    </submittedName>
</protein>
<proteinExistence type="predicted"/>
<dbReference type="AlphaFoldDB" id="A0A059A9E9"/>
<dbReference type="EMBL" id="KK198762">
    <property type="protein sequence ID" value="KCW50359.1"/>
    <property type="molecule type" value="Genomic_DNA"/>
</dbReference>
<dbReference type="InParanoid" id="A0A059A9E9"/>
<name>A0A059A9E9_EUCGR</name>
<evidence type="ECO:0000313" key="1">
    <source>
        <dbReference type="EMBL" id="KCW50359.1"/>
    </source>
</evidence>
<sequence>MGRYNMRNIDPDYGFVRTLIANSTITTSNTVTYLQYDAGIYNLNFSIILLNTLTDNTTNVIDPYDRSYILYNIGLIHTSNREHTNALLFSGTRTKPVFTTSF</sequence>
<dbReference type="Gramene" id="KCW50359">
    <property type="protein sequence ID" value="KCW50359"/>
    <property type="gene ID" value="EUGRSUZ_J00123"/>
</dbReference>
<gene>
    <name evidence="1" type="ORF">EUGRSUZ_J00123</name>
</gene>
<reference evidence="1" key="1">
    <citation type="submission" date="2013-07" db="EMBL/GenBank/DDBJ databases">
        <title>The genome of Eucalyptus grandis.</title>
        <authorList>
            <person name="Schmutz J."/>
            <person name="Hayes R."/>
            <person name="Myburg A."/>
            <person name="Tuskan G."/>
            <person name="Grattapaglia D."/>
            <person name="Rokhsar D.S."/>
        </authorList>
    </citation>
    <scope>NUCLEOTIDE SEQUENCE</scope>
    <source>
        <tissue evidence="1">Leaf extractions</tissue>
    </source>
</reference>